<dbReference type="Gene3D" id="3.40.50.2000">
    <property type="entry name" value="Glycogen Phosphorylase B"/>
    <property type="match status" value="2"/>
</dbReference>
<dbReference type="SUPFAM" id="SSF53756">
    <property type="entry name" value="UDP-Glycosyltransferase/glycogen phosphorylase"/>
    <property type="match status" value="1"/>
</dbReference>
<organism evidence="1 2">
    <name type="scientific">Caldimonas brevitalea</name>
    <dbReference type="NCBI Taxonomy" id="413882"/>
    <lineage>
        <taxon>Bacteria</taxon>
        <taxon>Pseudomonadati</taxon>
        <taxon>Pseudomonadota</taxon>
        <taxon>Betaproteobacteria</taxon>
        <taxon>Burkholderiales</taxon>
        <taxon>Sphaerotilaceae</taxon>
        <taxon>Caldimonas</taxon>
    </lineage>
</organism>
<protein>
    <submittedName>
        <fullName evidence="1">Glycosyl transferase</fullName>
    </submittedName>
</protein>
<dbReference type="Pfam" id="PF13692">
    <property type="entry name" value="Glyco_trans_1_4"/>
    <property type="match status" value="1"/>
</dbReference>
<dbReference type="AlphaFoldDB" id="A0A0G3BMZ3"/>
<accession>A0A0G3BMZ3</accession>
<keyword evidence="1" id="KW-0808">Transferase</keyword>
<dbReference type="OrthoDB" id="9771846at2"/>
<dbReference type="InterPro" id="IPR050194">
    <property type="entry name" value="Glycosyltransferase_grp1"/>
</dbReference>
<dbReference type="GO" id="GO:0016757">
    <property type="term" value="F:glycosyltransferase activity"/>
    <property type="evidence" value="ECO:0007669"/>
    <property type="project" value="TreeGrafter"/>
</dbReference>
<dbReference type="Proteomes" id="UP000035352">
    <property type="component" value="Chromosome"/>
</dbReference>
<dbReference type="PANTHER" id="PTHR45947:SF3">
    <property type="entry name" value="SULFOQUINOVOSYL TRANSFERASE SQD2"/>
    <property type="match status" value="1"/>
</dbReference>
<proteinExistence type="predicted"/>
<dbReference type="EMBL" id="CP011371">
    <property type="protein sequence ID" value="AKJ27915.1"/>
    <property type="molecule type" value="Genomic_DNA"/>
</dbReference>
<sequence>MNSDAVLLVSHGFQSHYELGFANGLASNGVPVVLLGSDTTLASRLHPGVTLKNIRGSQDSRRPAWRKARDLVLYHLRLLREVWRHRHGTVMIIGMLRPEWFVGILEGLLLRLIARRLTLTVHNTLPHDRHTATMKVIYWLIYRIPHMLLVHTTSTAKALVEQFQVSADKILQVEHGLNDAVERLPLTKVQAKAAIGADPSRPAFIFFGYVSQFKGLELLLDALDIRPDYTLIVAGRCSPDEYGNNMRRRLEAMAARKQLVWFEGFVDEDIIAKAFAAADAAVLPYRHIDQSGVLLLALSLGVPAIATRVGGFLEVVNAHNGLFIKEATGPGVAEALDRFVQERDRYSSESVVQTVEHLAWRHSIRPLVQWLADGGRAPQEEMRGS</sequence>
<evidence type="ECO:0000313" key="1">
    <source>
        <dbReference type="EMBL" id="AKJ27915.1"/>
    </source>
</evidence>
<dbReference type="PANTHER" id="PTHR45947">
    <property type="entry name" value="SULFOQUINOVOSYL TRANSFERASE SQD2"/>
    <property type="match status" value="1"/>
</dbReference>
<dbReference type="KEGG" id="pbh:AAW51_1224"/>
<name>A0A0G3BMZ3_9BURK</name>
<evidence type="ECO:0000313" key="2">
    <source>
        <dbReference type="Proteomes" id="UP000035352"/>
    </source>
</evidence>
<dbReference type="STRING" id="413882.AAW51_1224"/>
<gene>
    <name evidence="1" type="ORF">AAW51_1224</name>
</gene>
<keyword evidence="2" id="KW-1185">Reference proteome</keyword>
<reference evidence="1 2" key="1">
    <citation type="submission" date="2015-05" db="EMBL/GenBank/DDBJ databases">
        <authorList>
            <person name="Tang B."/>
            <person name="Yu Y."/>
        </authorList>
    </citation>
    <scope>NUCLEOTIDE SEQUENCE [LARGE SCALE GENOMIC DNA]</scope>
    <source>
        <strain evidence="1 2">DSM 7029</strain>
    </source>
</reference>
<dbReference type="RefSeq" id="WP_047193899.1">
    <property type="nucleotide sequence ID" value="NZ_CP011371.1"/>
</dbReference>